<gene>
    <name evidence="2" type="ORF">CSSPJE1EN1_LOCUS20346</name>
</gene>
<keyword evidence="3" id="KW-1185">Reference proteome</keyword>
<dbReference type="EMBL" id="OZ020101">
    <property type="protein sequence ID" value="CAK9274868.1"/>
    <property type="molecule type" value="Genomic_DNA"/>
</dbReference>
<feature type="region of interest" description="Disordered" evidence="1">
    <location>
        <begin position="1"/>
        <end position="51"/>
    </location>
</feature>
<name>A0ABP0X6Y5_9BRYO</name>
<reference evidence="2" key="1">
    <citation type="submission" date="2024-02" db="EMBL/GenBank/DDBJ databases">
        <authorList>
            <consortium name="ELIXIR-Norway"/>
            <consortium name="Elixir Norway"/>
        </authorList>
    </citation>
    <scope>NUCLEOTIDE SEQUENCE</scope>
</reference>
<evidence type="ECO:0000256" key="1">
    <source>
        <dbReference type="SAM" id="MobiDB-lite"/>
    </source>
</evidence>
<proteinExistence type="predicted"/>
<organism evidence="2 3">
    <name type="scientific">Sphagnum jensenii</name>
    <dbReference type="NCBI Taxonomy" id="128206"/>
    <lineage>
        <taxon>Eukaryota</taxon>
        <taxon>Viridiplantae</taxon>
        <taxon>Streptophyta</taxon>
        <taxon>Embryophyta</taxon>
        <taxon>Bryophyta</taxon>
        <taxon>Sphagnophytina</taxon>
        <taxon>Sphagnopsida</taxon>
        <taxon>Sphagnales</taxon>
        <taxon>Sphagnaceae</taxon>
        <taxon>Sphagnum</taxon>
    </lineage>
</organism>
<evidence type="ECO:0000313" key="3">
    <source>
        <dbReference type="Proteomes" id="UP001497444"/>
    </source>
</evidence>
<dbReference type="Proteomes" id="UP001497444">
    <property type="component" value="Chromosome 6"/>
</dbReference>
<feature type="region of interest" description="Disordered" evidence="1">
    <location>
        <begin position="99"/>
        <end position="118"/>
    </location>
</feature>
<evidence type="ECO:0000313" key="2">
    <source>
        <dbReference type="EMBL" id="CAK9274868.1"/>
    </source>
</evidence>
<accession>A0ABP0X6Y5</accession>
<protein>
    <submittedName>
        <fullName evidence="2">Uncharacterized protein</fullName>
    </submittedName>
</protein>
<sequence>MDNGVPIDSVGGSAQESVNLEDSEEHDAPPCPNRKVPPFASNSSQGSKIAPTPRSAACILSVCRHFGQRISRNRQAEAKAEVPAICAYSSTGADIVSVSAPYDTGPQPRRRMWSGSRSGPTDMLCTLVPGCAARETMSMRRSMSGGCEGAQHVHLLLTHSFGFLANKFSQ</sequence>